<organism evidence="2">
    <name type="scientific">marine sediment metagenome</name>
    <dbReference type="NCBI Taxonomy" id="412755"/>
    <lineage>
        <taxon>unclassified sequences</taxon>
        <taxon>metagenomes</taxon>
        <taxon>ecological metagenomes</taxon>
    </lineage>
</organism>
<feature type="transmembrane region" description="Helical" evidence="1">
    <location>
        <begin position="97"/>
        <end position="115"/>
    </location>
</feature>
<protein>
    <submittedName>
        <fullName evidence="2">Uncharacterized protein</fullName>
    </submittedName>
</protein>
<gene>
    <name evidence="2" type="ORF">LCGC14_1887550</name>
</gene>
<proteinExistence type="predicted"/>
<reference evidence="2" key="1">
    <citation type="journal article" date="2015" name="Nature">
        <title>Complex archaea that bridge the gap between prokaryotes and eukaryotes.</title>
        <authorList>
            <person name="Spang A."/>
            <person name="Saw J.H."/>
            <person name="Jorgensen S.L."/>
            <person name="Zaremba-Niedzwiedzka K."/>
            <person name="Martijn J."/>
            <person name="Lind A.E."/>
            <person name="van Eijk R."/>
            <person name="Schleper C."/>
            <person name="Guy L."/>
            <person name="Ettema T.J."/>
        </authorList>
    </citation>
    <scope>NUCLEOTIDE SEQUENCE</scope>
</reference>
<dbReference type="EMBL" id="LAZR01019543">
    <property type="protein sequence ID" value="KKL92155.1"/>
    <property type="molecule type" value="Genomic_DNA"/>
</dbReference>
<comment type="caution">
    <text evidence="2">The sequence shown here is derived from an EMBL/GenBank/DDBJ whole genome shotgun (WGS) entry which is preliminary data.</text>
</comment>
<name>A0A0F9IEA9_9ZZZZ</name>
<keyword evidence="1" id="KW-1133">Transmembrane helix</keyword>
<feature type="transmembrane region" description="Helical" evidence="1">
    <location>
        <begin position="75"/>
        <end position="91"/>
    </location>
</feature>
<dbReference type="AlphaFoldDB" id="A0A0F9IEA9"/>
<sequence>MLEEKITEVVDKLMLLSEQLAAPAFQTVLNAVQIESIWFLAVGTGLALSLPLLYKATKGMIRASQATEARDSDDITIIAQVGLAIVLGASVPATATTFISCIATSITGIALALTIER</sequence>
<evidence type="ECO:0000256" key="1">
    <source>
        <dbReference type="SAM" id="Phobius"/>
    </source>
</evidence>
<evidence type="ECO:0000313" key="2">
    <source>
        <dbReference type="EMBL" id="KKL92155.1"/>
    </source>
</evidence>
<keyword evidence="1" id="KW-0472">Membrane</keyword>
<keyword evidence="1" id="KW-0812">Transmembrane</keyword>
<accession>A0A0F9IEA9</accession>
<feature type="transmembrane region" description="Helical" evidence="1">
    <location>
        <begin position="37"/>
        <end position="54"/>
    </location>
</feature>